<sequence>MADEDRPKLYVCTTCRKAGTDLPPDGVPRDGQQLFDAISQRLDAMGADAPVDVTPIVCFANCEQGCSAGLVQPGKWAYMVGHVGPEHAGDLIAYGAAYAKSQTGAVLRSGRPESLRHAIVGRFPTQLAFPIPPVKDAAE</sequence>
<dbReference type="AlphaFoldDB" id="A0AAW9RTK4"/>
<dbReference type="Pfam" id="PF07845">
    <property type="entry name" value="DUF1636"/>
    <property type="match status" value="1"/>
</dbReference>
<keyword evidence="2" id="KW-1185">Reference proteome</keyword>
<comment type="caution">
    <text evidence="1">The sequence shown here is derived from an EMBL/GenBank/DDBJ whole genome shotgun (WGS) entry which is preliminary data.</text>
</comment>
<dbReference type="RefSeq" id="WP_340329967.1">
    <property type="nucleotide sequence ID" value="NZ_JAZHOF010000004.1"/>
</dbReference>
<organism evidence="1 2">
    <name type="scientific">Microbaculum marinum</name>
    <dbReference type="NCBI Taxonomy" id="1764581"/>
    <lineage>
        <taxon>Bacteria</taxon>
        <taxon>Pseudomonadati</taxon>
        <taxon>Pseudomonadota</taxon>
        <taxon>Alphaproteobacteria</taxon>
        <taxon>Hyphomicrobiales</taxon>
        <taxon>Tepidamorphaceae</taxon>
        <taxon>Microbaculum</taxon>
    </lineage>
</organism>
<dbReference type="Proteomes" id="UP001378188">
    <property type="component" value="Unassembled WGS sequence"/>
</dbReference>
<dbReference type="Gene3D" id="3.40.30.10">
    <property type="entry name" value="Glutaredoxin"/>
    <property type="match status" value="1"/>
</dbReference>
<proteinExistence type="predicted"/>
<reference evidence="1 2" key="1">
    <citation type="submission" date="2024-02" db="EMBL/GenBank/DDBJ databases">
        <title>Genome analysis and characterization of Microbaculum marinisediminis sp. nov., isolated from marine sediment.</title>
        <authorList>
            <person name="Du Z.-J."/>
            <person name="Ye Y.-Q."/>
            <person name="Zhang Z.-R."/>
            <person name="Yuan S.-M."/>
            <person name="Zhang X.-Y."/>
        </authorList>
    </citation>
    <scope>NUCLEOTIDE SEQUENCE [LARGE SCALE GENOMIC DNA]</scope>
    <source>
        <strain evidence="1 2">SDUM1044001</strain>
    </source>
</reference>
<dbReference type="CDD" id="cd02980">
    <property type="entry name" value="TRX_Fd_family"/>
    <property type="match status" value="1"/>
</dbReference>
<evidence type="ECO:0000313" key="2">
    <source>
        <dbReference type="Proteomes" id="UP001378188"/>
    </source>
</evidence>
<dbReference type="InterPro" id="IPR012863">
    <property type="entry name" value="DUF1636"/>
</dbReference>
<dbReference type="EMBL" id="JAZHOF010000004">
    <property type="protein sequence ID" value="MEJ8572278.1"/>
    <property type="molecule type" value="Genomic_DNA"/>
</dbReference>
<evidence type="ECO:0000313" key="1">
    <source>
        <dbReference type="EMBL" id="MEJ8572278.1"/>
    </source>
</evidence>
<name>A0AAW9RTK4_9HYPH</name>
<gene>
    <name evidence="1" type="ORF">V3328_12385</name>
</gene>
<dbReference type="InterPro" id="IPR036249">
    <property type="entry name" value="Thioredoxin-like_sf"/>
</dbReference>
<dbReference type="SUPFAM" id="SSF52833">
    <property type="entry name" value="Thioredoxin-like"/>
    <property type="match status" value="1"/>
</dbReference>
<protein>
    <submittedName>
        <fullName evidence="1">DUF1636 domain-containing protein</fullName>
    </submittedName>
</protein>
<accession>A0AAW9RTK4</accession>